<comment type="caution">
    <text evidence="2">The sequence shown here is derived from an EMBL/GenBank/DDBJ whole genome shotgun (WGS) entry which is preliminary data.</text>
</comment>
<feature type="region of interest" description="Disordered" evidence="1">
    <location>
        <begin position="1"/>
        <end position="28"/>
    </location>
</feature>
<gene>
    <name evidence="2" type="ORF">EVAR_91140_1</name>
</gene>
<reference evidence="2 3" key="1">
    <citation type="journal article" date="2019" name="Commun. Biol.">
        <title>The bagworm genome reveals a unique fibroin gene that provides high tensile strength.</title>
        <authorList>
            <person name="Kono N."/>
            <person name="Nakamura H."/>
            <person name="Ohtoshi R."/>
            <person name="Tomita M."/>
            <person name="Numata K."/>
            <person name="Arakawa K."/>
        </authorList>
    </citation>
    <scope>NUCLEOTIDE SEQUENCE [LARGE SCALE GENOMIC DNA]</scope>
</reference>
<evidence type="ECO:0000313" key="2">
    <source>
        <dbReference type="EMBL" id="GBP94616.1"/>
    </source>
</evidence>
<dbReference type="Proteomes" id="UP000299102">
    <property type="component" value="Unassembled WGS sequence"/>
</dbReference>
<protein>
    <submittedName>
        <fullName evidence="2">Uncharacterized protein</fullName>
    </submittedName>
</protein>
<name>A0A4C2A1K6_EUMVA</name>
<keyword evidence="3" id="KW-1185">Reference proteome</keyword>
<dbReference type="AlphaFoldDB" id="A0A4C2A1K6"/>
<organism evidence="2 3">
    <name type="scientific">Eumeta variegata</name>
    <name type="common">Bagworm moth</name>
    <name type="synonym">Eumeta japonica</name>
    <dbReference type="NCBI Taxonomy" id="151549"/>
    <lineage>
        <taxon>Eukaryota</taxon>
        <taxon>Metazoa</taxon>
        <taxon>Ecdysozoa</taxon>
        <taxon>Arthropoda</taxon>
        <taxon>Hexapoda</taxon>
        <taxon>Insecta</taxon>
        <taxon>Pterygota</taxon>
        <taxon>Neoptera</taxon>
        <taxon>Endopterygota</taxon>
        <taxon>Lepidoptera</taxon>
        <taxon>Glossata</taxon>
        <taxon>Ditrysia</taxon>
        <taxon>Tineoidea</taxon>
        <taxon>Psychidae</taxon>
        <taxon>Oiketicinae</taxon>
        <taxon>Eumeta</taxon>
    </lineage>
</organism>
<proteinExistence type="predicted"/>
<evidence type="ECO:0000256" key="1">
    <source>
        <dbReference type="SAM" id="MobiDB-lite"/>
    </source>
</evidence>
<sequence length="181" mass="19929">MSRRAPRRQQRGSVRRRSHLASVEARSGRTSALHVTSMTVALLRAERSETRCAHSAARTRAGQPAFVPVGGGRHLYGTFSKREAEGIRNIGATRPTAIDICHIGIWRSFADFPHPLCGCRCGTEDLLVASCPGVFSSGIRPRRSSGNGSILGIQILKVPESAKDPEELSIILDRYKRLWER</sequence>
<evidence type="ECO:0000313" key="3">
    <source>
        <dbReference type="Proteomes" id="UP000299102"/>
    </source>
</evidence>
<dbReference type="EMBL" id="BGZK01002527">
    <property type="protein sequence ID" value="GBP94616.1"/>
    <property type="molecule type" value="Genomic_DNA"/>
</dbReference>
<feature type="compositionally biased region" description="Basic residues" evidence="1">
    <location>
        <begin position="1"/>
        <end position="19"/>
    </location>
</feature>
<accession>A0A4C2A1K6</accession>